<keyword evidence="2" id="KW-0547">Nucleotide-binding</keyword>
<reference evidence="4" key="1">
    <citation type="submission" date="2021-02" db="EMBL/GenBank/DDBJ databases">
        <authorList>
            <person name="Nowell W R."/>
        </authorList>
    </citation>
    <scope>NUCLEOTIDE SEQUENCE</scope>
</reference>
<dbReference type="EMBL" id="CAJOBF010031601">
    <property type="protein sequence ID" value="CAF4421322.1"/>
    <property type="molecule type" value="Genomic_DNA"/>
</dbReference>
<keyword evidence="3" id="KW-0067">ATP-binding</keyword>
<dbReference type="AlphaFoldDB" id="A0A820QE68"/>
<sequence>MLMPIRQQLPFEYLKRLLGEFSLSGLTSNFAAQTLEIAIRMDIDANGILHVDAEEARSGAKALFIFG</sequence>
<feature type="non-terminal residue" evidence="4">
    <location>
        <position position="1"/>
    </location>
</feature>
<gene>
    <name evidence="4" type="ORF">UXM345_LOCUS38764</name>
</gene>
<dbReference type="GO" id="GO:0140662">
    <property type="term" value="F:ATP-dependent protein folding chaperone"/>
    <property type="evidence" value="ECO:0007669"/>
    <property type="project" value="InterPro"/>
</dbReference>
<dbReference type="Pfam" id="PF00012">
    <property type="entry name" value="HSP70"/>
    <property type="match status" value="1"/>
</dbReference>
<evidence type="ECO:0000256" key="3">
    <source>
        <dbReference type="ARBA" id="ARBA00022840"/>
    </source>
</evidence>
<comment type="caution">
    <text evidence="4">The sequence shown here is derived from an EMBL/GenBank/DDBJ whole genome shotgun (WGS) entry which is preliminary data.</text>
</comment>
<dbReference type="Proteomes" id="UP000663842">
    <property type="component" value="Unassembled WGS sequence"/>
</dbReference>
<organism evidence="4 5">
    <name type="scientific">Rotaria magnacalcarata</name>
    <dbReference type="NCBI Taxonomy" id="392030"/>
    <lineage>
        <taxon>Eukaryota</taxon>
        <taxon>Metazoa</taxon>
        <taxon>Spiralia</taxon>
        <taxon>Gnathifera</taxon>
        <taxon>Rotifera</taxon>
        <taxon>Eurotatoria</taxon>
        <taxon>Bdelloidea</taxon>
        <taxon>Philodinida</taxon>
        <taxon>Philodinidae</taxon>
        <taxon>Rotaria</taxon>
    </lineage>
</organism>
<evidence type="ECO:0000313" key="4">
    <source>
        <dbReference type="EMBL" id="CAF4421322.1"/>
    </source>
</evidence>
<proteinExistence type="inferred from homology"/>
<accession>A0A820QE68</accession>
<evidence type="ECO:0000256" key="2">
    <source>
        <dbReference type="ARBA" id="ARBA00022741"/>
    </source>
</evidence>
<protein>
    <recommendedName>
        <fullName evidence="6">Heat shock protein 70</fullName>
    </recommendedName>
</protein>
<evidence type="ECO:0000313" key="5">
    <source>
        <dbReference type="Proteomes" id="UP000663842"/>
    </source>
</evidence>
<dbReference type="InterPro" id="IPR029047">
    <property type="entry name" value="HSP70_peptide-bd_sf"/>
</dbReference>
<dbReference type="InterPro" id="IPR013126">
    <property type="entry name" value="Hsp_70_fam"/>
</dbReference>
<dbReference type="Gene3D" id="2.60.34.10">
    <property type="entry name" value="Substrate Binding Domain Of DNAk, Chain A, domain 1"/>
    <property type="match status" value="1"/>
</dbReference>
<dbReference type="GO" id="GO:0005524">
    <property type="term" value="F:ATP binding"/>
    <property type="evidence" value="ECO:0007669"/>
    <property type="project" value="UniProtKB-KW"/>
</dbReference>
<evidence type="ECO:0000256" key="1">
    <source>
        <dbReference type="ARBA" id="ARBA00007381"/>
    </source>
</evidence>
<evidence type="ECO:0008006" key="6">
    <source>
        <dbReference type="Google" id="ProtNLM"/>
    </source>
</evidence>
<name>A0A820QE68_9BILA</name>
<dbReference type="SUPFAM" id="SSF100920">
    <property type="entry name" value="Heat shock protein 70kD (HSP70), peptide-binding domain"/>
    <property type="match status" value="1"/>
</dbReference>
<comment type="similarity">
    <text evidence="1">Belongs to the heat shock protein 70 family.</text>
</comment>